<keyword evidence="2" id="KW-0808">Transferase</keyword>
<evidence type="ECO:0008006" key="7">
    <source>
        <dbReference type="Google" id="ProtNLM"/>
    </source>
</evidence>
<dbReference type="GO" id="GO:0046872">
    <property type="term" value="F:metal ion binding"/>
    <property type="evidence" value="ECO:0007669"/>
    <property type="project" value="UniProtKB-KW"/>
</dbReference>
<evidence type="ECO:0000256" key="2">
    <source>
        <dbReference type="ARBA" id="ARBA00022679"/>
    </source>
</evidence>
<dbReference type="HOGENOM" id="CLU_065536_0_0_5"/>
<dbReference type="InterPro" id="IPR008567">
    <property type="entry name" value="BKACE"/>
</dbReference>
<dbReference type="GO" id="GO:0043720">
    <property type="term" value="F:3-keto-5-aminohexanoate cleavage activity"/>
    <property type="evidence" value="ECO:0007669"/>
    <property type="project" value="InterPro"/>
</dbReference>
<name>I3TML2_TISMK</name>
<evidence type="ECO:0000313" key="6">
    <source>
        <dbReference type="Proteomes" id="UP000005258"/>
    </source>
</evidence>
<evidence type="ECO:0000256" key="1">
    <source>
        <dbReference type="ARBA" id="ARBA00001947"/>
    </source>
</evidence>
<protein>
    <recommendedName>
        <fullName evidence="7">3-keto-5-aminohexanoate cleavage protein</fullName>
    </recommendedName>
</protein>
<evidence type="ECO:0000256" key="3">
    <source>
        <dbReference type="ARBA" id="ARBA00022723"/>
    </source>
</evidence>
<keyword evidence="3" id="KW-0479">Metal-binding</keyword>
<sequence length="298" mass="31064">MNTSSRRPVWIEAALNGPWGRDRQPGIPVTEAEIIADGIAAARAGAGIIHVHAYDPETGRQNDDGATYARIIEGIRATTDALVYPTIPLAGAALTGQAAGPAARFAHIDFLASRGLIEMAVIDPGTVCFIDRRDGPAALASFVYTNTEAEIRHGLALAATHRLVPSYAIYEPGFTRAGALLAGQTPGLATPLYRFMFSDAFAWGFPPRRYGLEAHLALLGEAAPAAPWMIAGLCVDLEDLLPHAVAAGGHVRTGLEDAPFGTETGNAGLVARMVQMVEAAGGLPATPAEIRAGLGLGD</sequence>
<comment type="cofactor">
    <cofactor evidence="1">
        <name>Zn(2+)</name>
        <dbReference type="ChEBI" id="CHEBI:29105"/>
    </cofactor>
</comment>
<dbReference type="PATRIC" id="fig|1110502.3.peg.2226"/>
<dbReference type="Proteomes" id="UP000005258">
    <property type="component" value="Chromosome"/>
</dbReference>
<dbReference type="KEGG" id="tmo:TMO_2162"/>
<dbReference type="Pfam" id="PF05853">
    <property type="entry name" value="BKACE"/>
    <property type="match status" value="1"/>
</dbReference>
<organism evidence="5 6">
    <name type="scientific">Tistrella mobilis (strain KA081020-065)</name>
    <dbReference type="NCBI Taxonomy" id="1110502"/>
    <lineage>
        <taxon>Bacteria</taxon>
        <taxon>Pseudomonadati</taxon>
        <taxon>Pseudomonadota</taxon>
        <taxon>Alphaproteobacteria</taxon>
        <taxon>Geminicoccales</taxon>
        <taxon>Geminicoccaceae</taxon>
        <taxon>Tistrella</taxon>
    </lineage>
</organism>
<dbReference type="InterPro" id="IPR013785">
    <property type="entry name" value="Aldolase_TIM"/>
</dbReference>
<dbReference type="PANTHER" id="PTHR37418">
    <property type="entry name" value="3-KETO-5-AMINOHEXANOATE CLEAVAGE ENZYME-RELATED"/>
    <property type="match status" value="1"/>
</dbReference>
<gene>
    <name evidence="5" type="ordered locus">TMO_2162</name>
</gene>
<accession>I3TML2</accession>
<dbReference type="EMBL" id="CP003236">
    <property type="protein sequence ID" value="AFK54000.1"/>
    <property type="molecule type" value="Genomic_DNA"/>
</dbReference>
<dbReference type="PANTHER" id="PTHR37418:SF2">
    <property type="entry name" value="3-KETO-5-AMINOHEXANOATE CLEAVAGE ENZYME"/>
    <property type="match status" value="1"/>
</dbReference>
<keyword evidence="6" id="KW-1185">Reference proteome</keyword>
<evidence type="ECO:0000256" key="4">
    <source>
        <dbReference type="ARBA" id="ARBA00022833"/>
    </source>
</evidence>
<dbReference type="STRING" id="1110502.TMO_2162"/>
<reference evidence="5 6" key="1">
    <citation type="journal article" date="2012" name="J. Am. Chem. Soc.">
        <title>Bacterial biosynthesis and maturation of the didemnin anti-cancer agents.</title>
        <authorList>
            <person name="Xu Y."/>
            <person name="Kersten R.D."/>
            <person name="Nam S.J."/>
            <person name="Lu L."/>
            <person name="Al-Suwailem A.M."/>
            <person name="Zheng H."/>
            <person name="Fenical W."/>
            <person name="Dorrestein P.C."/>
            <person name="Moore B.S."/>
            <person name="Qian P.Y."/>
        </authorList>
    </citation>
    <scope>NUCLEOTIDE SEQUENCE [LARGE SCALE GENOMIC DNA]</scope>
    <source>
        <strain evidence="5 6">KA081020-065</strain>
    </source>
</reference>
<dbReference type="eggNOG" id="COG3246">
    <property type="taxonomic scope" value="Bacteria"/>
</dbReference>
<proteinExistence type="predicted"/>
<evidence type="ECO:0000313" key="5">
    <source>
        <dbReference type="EMBL" id="AFK54000.1"/>
    </source>
</evidence>
<dbReference type="AlphaFoldDB" id="I3TML2"/>
<keyword evidence="4" id="KW-0862">Zinc</keyword>
<dbReference type="Gene3D" id="3.20.20.70">
    <property type="entry name" value="Aldolase class I"/>
    <property type="match status" value="1"/>
</dbReference>